<reference evidence="1 2" key="1">
    <citation type="submission" date="2019-07" db="EMBL/GenBank/DDBJ databases">
        <title>Whole genome shotgun sequence of Terrabacter aerolatus NBRC 106305.</title>
        <authorList>
            <person name="Hosoyama A."/>
            <person name="Uohara A."/>
            <person name="Ohji S."/>
            <person name="Ichikawa N."/>
        </authorList>
    </citation>
    <scope>NUCLEOTIDE SEQUENCE [LARGE SCALE GENOMIC DNA]</scope>
    <source>
        <strain evidence="1 2">NBRC 106305</strain>
    </source>
</reference>
<dbReference type="InterPro" id="IPR038056">
    <property type="entry name" value="YjbR-like_sf"/>
</dbReference>
<accession>A0A512D490</accession>
<dbReference type="OrthoDB" id="3194910at2"/>
<gene>
    <name evidence="1" type="ORF">TAE01_30770</name>
</gene>
<name>A0A512D490_9MICO</name>
<sequence length="131" mass="14074">MVDGRTGREVADRLRAAALGLPGAWEDSPWDGDTVAKVGDKIFVFLGGASIGVKCARSRAEADEWLHRYPDDATVMAYIGRHGWNTLRTTGAIGADELPEAIETSYELVVSGLPRSRRPAPVDPSRAVPAD</sequence>
<comment type="caution">
    <text evidence="1">The sequence shown here is derived from an EMBL/GenBank/DDBJ whole genome shotgun (WGS) entry which is preliminary data.</text>
</comment>
<dbReference type="AlphaFoldDB" id="A0A512D490"/>
<dbReference type="EMBL" id="BJYX01000018">
    <property type="protein sequence ID" value="GEO31267.1"/>
    <property type="molecule type" value="Genomic_DNA"/>
</dbReference>
<dbReference type="Pfam" id="PF04237">
    <property type="entry name" value="YjbR"/>
    <property type="match status" value="1"/>
</dbReference>
<evidence type="ECO:0000313" key="1">
    <source>
        <dbReference type="EMBL" id="GEO31267.1"/>
    </source>
</evidence>
<dbReference type="Proteomes" id="UP000321534">
    <property type="component" value="Unassembled WGS sequence"/>
</dbReference>
<dbReference type="RefSeq" id="WP_147067680.1">
    <property type="nucleotide sequence ID" value="NZ_BAAARO010000015.1"/>
</dbReference>
<keyword evidence="2" id="KW-1185">Reference proteome</keyword>
<evidence type="ECO:0000313" key="2">
    <source>
        <dbReference type="Proteomes" id="UP000321534"/>
    </source>
</evidence>
<proteinExistence type="predicted"/>
<organism evidence="1 2">
    <name type="scientific">Terrabacter aerolatus</name>
    <dbReference type="NCBI Taxonomy" id="422442"/>
    <lineage>
        <taxon>Bacteria</taxon>
        <taxon>Bacillati</taxon>
        <taxon>Actinomycetota</taxon>
        <taxon>Actinomycetes</taxon>
        <taxon>Micrococcales</taxon>
        <taxon>Intrasporangiaceae</taxon>
        <taxon>Terrabacter</taxon>
    </lineage>
</organism>
<dbReference type="Gene3D" id="3.90.1150.30">
    <property type="match status" value="1"/>
</dbReference>
<evidence type="ECO:0008006" key="3">
    <source>
        <dbReference type="Google" id="ProtNLM"/>
    </source>
</evidence>
<dbReference type="InterPro" id="IPR058532">
    <property type="entry name" value="YjbR/MT2646/Rv2570-like"/>
</dbReference>
<dbReference type="SUPFAM" id="SSF142906">
    <property type="entry name" value="YjbR-like"/>
    <property type="match status" value="1"/>
</dbReference>
<protein>
    <recommendedName>
        <fullName evidence="3">DNA-binding protein</fullName>
    </recommendedName>
</protein>